<comment type="caution">
    <text evidence="1">The sequence shown here is derived from an EMBL/GenBank/DDBJ whole genome shotgun (WGS) entry which is preliminary data.</text>
</comment>
<keyword evidence="1" id="KW-0406">Ion transport</keyword>
<dbReference type="EMBL" id="BKCP01005727">
    <property type="protein sequence ID" value="GER39609.1"/>
    <property type="molecule type" value="Genomic_DNA"/>
</dbReference>
<evidence type="ECO:0000313" key="2">
    <source>
        <dbReference type="Proteomes" id="UP000325081"/>
    </source>
</evidence>
<keyword evidence="1" id="KW-0407">Ion channel</keyword>
<reference evidence="2" key="1">
    <citation type="journal article" date="2019" name="Curr. Biol.">
        <title>Genome Sequence of Striga asiatica Provides Insight into the Evolution of Plant Parasitism.</title>
        <authorList>
            <person name="Yoshida S."/>
            <person name="Kim S."/>
            <person name="Wafula E.K."/>
            <person name="Tanskanen J."/>
            <person name="Kim Y.M."/>
            <person name="Honaas L."/>
            <person name="Yang Z."/>
            <person name="Spallek T."/>
            <person name="Conn C.E."/>
            <person name="Ichihashi Y."/>
            <person name="Cheong K."/>
            <person name="Cui S."/>
            <person name="Der J.P."/>
            <person name="Gundlach H."/>
            <person name="Jiao Y."/>
            <person name="Hori C."/>
            <person name="Ishida J.K."/>
            <person name="Kasahara H."/>
            <person name="Kiba T."/>
            <person name="Kim M.S."/>
            <person name="Koo N."/>
            <person name="Laohavisit A."/>
            <person name="Lee Y.H."/>
            <person name="Lumba S."/>
            <person name="McCourt P."/>
            <person name="Mortimer J.C."/>
            <person name="Mutuku J.M."/>
            <person name="Nomura T."/>
            <person name="Sasaki-Sekimoto Y."/>
            <person name="Seto Y."/>
            <person name="Wang Y."/>
            <person name="Wakatake T."/>
            <person name="Sakakibara H."/>
            <person name="Demura T."/>
            <person name="Yamaguchi S."/>
            <person name="Yoneyama K."/>
            <person name="Manabe R.I."/>
            <person name="Nelson D.C."/>
            <person name="Schulman A.H."/>
            <person name="Timko M.P."/>
            <person name="dePamphilis C.W."/>
            <person name="Choi D."/>
            <person name="Shirasu K."/>
        </authorList>
    </citation>
    <scope>NUCLEOTIDE SEQUENCE [LARGE SCALE GENOMIC DNA]</scope>
    <source>
        <strain evidence="2">cv. UVA1</strain>
    </source>
</reference>
<evidence type="ECO:0000313" key="1">
    <source>
        <dbReference type="EMBL" id="GER39609.1"/>
    </source>
</evidence>
<gene>
    <name evidence="1" type="ORF">STAS_16231</name>
</gene>
<proteinExistence type="predicted"/>
<dbReference type="Proteomes" id="UP000325081">
    <property type="component" value="Unassembled WGS sequence"/>
</dbReference>
<sequence length="176" mass="19928">MSTKMRSVPSQLSHATITSKEKQFLSLAARLESRDWVRSCTLTLRCESSRARRVSGGGDVEKGIRCRSSQRPRNLQRRWLRYLNGDSRGTTETLQHRRRWRKARGEEGSYDASNILTDIGHMLANGRMDVPLSICFATAHSLGNVALWDWILRNDQPVIKVLINNGVTLSSRMSAS</sequence>
<accession>A0A5A7Q3A9</accession>
<dbReference type="AlphaFoldDB" id="A0A5A7Q3A9"/>
<dbReference type="OrthoDB" id="426293at2759"/>
<organism evidence="1 2">
    <name type="scientific">Striga asiatica</name>
    <name type="common">Asiatic witchweed</name>
    <name type="synonym">Buchnera asiatica</name>
    <dbReference type="NCBI Taxonomy" id="4170"/>
    <lineage>
        <taxon>Eukaryota</taxon>
        <taxon>Viridiplantae</taxon>
        <taxon>Streptophyta</taxon>
        <taxon>Embryophyta</taxon>
        <taxon>Tracheophyta</taxon>
        <taxon>Spermatophyta</taxon>
        <taxon>Magnoliopsida</taxon>
        <taxon>eudicotyledons</taxon>
        <taxon>Gunneridae</taxon>
        <taxon>Pentapetalae</taxon>
        <taxon>asterids</taxon>
        <taxon>lamiids</taxon>
        <taxon>Lamiales</taxon>
        <taxon>Orobanchaceae</taxon>
        <taxon>Buchnereae</taxon>
        <taxon>Striga</taxon>
    </lineage>
</organism>
<protein>
    <submittedName>
        <fullName evidence="1">Potassium channel NKT1</fullName>
    </submittedName>
</protein>
<dbReference type="GO" id="GO:0034220">
    <property type="term" value="P:monoatomic ion transmembrane transport"/>
    <property type="evidence" value="ECO:0007669"/>
    <property type="project" value="UniProtKB-KW"/>
</dbReference>
<name>A0A5A7Q3A9_STRAF</name>
<keyword evidence="1" id="KW-0813">Transport</keyword>
<keyword evidence="2" id="KW-1185">Reference proteome</keyword>